<comment type="subcellular location">
    <subcellularLocation>
        <location evidence="1">Cell membrane</location>
        <topology evidence="1">Multi-pass membrane protein</topology>
    </subcellularLocation>
</comment>
<organism evidence="16">
    <name type="scientific">Scylla olivacea</name>
    <name type="common">Orange mud crab</name>
    <name type="synonym">Cancer olivacea</name>
    <dbReference type="NCBI Taxonomy" id="85551"/>
    <lineage>
        <taxon>Eukaryota</taxon>
        <taxon>Metazoa</taxon>
        <taxon>Ecdysozoa</taxon>
        <taxon>Arthropoda</taxon>
        <taxon>Crustacea</taxon>
        <taxon>Multicrustacea</taxon>
        <taxon>Malacostraca</taxon>
        <taxon>Eumalacostraca</taxon>
        <taxon>Eucarida</taxon>
        <taxon>Decapoda</taxon>
        <taxon>Pleocyemata</taxon>
        <taxon>Brachyura</taxon>
        <taxon>Eubrachyura</taxon>
        <taxon>Portunoidea</taxon>
        <taxon>Portunidae</taxon>
        <taxon>Portuninae</taxon>
        <taxon>Scylla</taxon>
    </lineage>
</organism>
<keyword evidence="10" id="KW-0325">Glycoprotein</keyword>
<dbReference type="Gene3D" id="3.40.190.10">
    <property type="entry name" value="Periplasmic binding protein-like II"/>
    <property type="match status" value="1"/>
</dbReference>
<dbReference type="PANTHER" id="PTHR42643:SF24">
    <property type="entry name" value="IONOTROPIC RECEPTOR 60A"/>
    <property type="match status" value="1"/>
</dbReference>
<keyword evidence="7" id="KW-0406">Ion transport</keyword>
<evidence type="ECO:0000256" key="13">
    <source>
        <dbReference type="SAM" id="Phobius"/>
    </source>
</evidence>
<evidence type="ECO:0000256" key="5">
    <source>
        <dbReference type="ARBA" id="ARBA00022692"/>
    </source>
</evidence>
<keyword evidence="11" id="KW-1071">Ligand-gated ion channel</keyword>
<reference evidence="16" key="1">
    <citation type="submission" date="2015-09" db="EMBL/GenBank/DDBJ databases">
        <title>Scylla olivacea transcriptome.</title>
        <authorList>
            <person name="Ikhwanuddin M."/>
        </authorList>
    </citation>
    <scope>NUCLEOTIDE SEQUENCE</scope>
</reference>
<keyword evidence="8 13" id="KW-0472">Membrane</keyword>
<keyword evidence="3" id="KW-0813">Transport</keyword>
<keyword evidence="5 13" id="KW-0812">Transmembrane</keyword>
<dbReference type="InterPro" id="IPR019594">
    <property type="entry name" value="Glu/Gly-bd"/>
</dbReference>
<evidence type="ECO:0000256" key="6">
    <source>
        <dbReference type="ARBA" id="ARBA00022989"/>
    </source>
</evidence>
<evidence type="ECO:0000256" key="11">
    <source>
        <dbReference type="ARBA" id="ARBA00023286"/>
    </source>
</evidence>
<keyword evidence="12" id="KW-0407">Ion channel</keyword>
<evidence type="ECO:0000313" key="16">
    <source>
        <dbReference type="EMBL" id="JAI60976.1"/>
    </source>
</evidence>
<evidence type="ECO:0000256" key="4">
    <source>
        <dbReference type="ARBA" id="ARBA00022475"/>
    </source>
</evidence>
<dbReference type="PANTHER" id="PTHR42643">
    <property type="entry name" value="IONOTROPIC RECEPTOR 20A-RELATED"/>
    <property type="match status" value="1"/>
</dbReference>
<dbReference type="EMBL" id="GDRN01087849">
    <property type="protein sequence ID" value="JAI60976.1"/>
    <property type="molecule type" value="Transcribed_RNA"/>
</dbReference>
<keyword evidence="4" id="KW-1003">Cell membrane</keyword>
<name>A0A0N7ZB89_SCYOL</name>
<evidence type="ECO:0000259" key="15">
    <source>
        <dbReference type="Pfam" id="PF10613"/>
    </source>
</evidence>
<dbReference type="Pfam" id="PF00060">
    <property type="entry name" value="Lig_chan"/>
    <property type="match status" value="1"/>
</dbReference>
<dbReference type="GO" id="GO:0005886">
    <property type="term" value="C:plasma membrane"/>
    <property type="evidence" value="ECO:0007669"/>
    <property type="project" value="UniProtKB-SubCell"/>
</dbReference>
<comment type="similarity">
    <text evidence="2">Belongs to the glutamate-gated ion channel (TC 1.A.10.1) family.</text>
</comment>
<dbReference type="InterPro" id="IPR052192">
    <property type="entry name" value="Insect_Ionotropic_Sensory_Rcpt"/>
</dbReference>
<dbReference type="SUPFAM" id="SSF53850">
    <property type="entry name" value="Periplasmic binding protein-like II"/>
    <property type="match status" value="1"/>
</dbReference>
<dbReference type="Gene3D" id="1.10.287.70">
    <property type="match status" value="1"/>
</dbReference>
<keyword evidence="9" id="KW-0675">Receptor</keyword>
<evidence type="ECO:0000256" key="7">
    <source>
        <dbReference type="ARBA" id="ARBA00023065"/>
    </source>
</evidence>
<evidence type="ECO:0000256" key="2">
    <source>
        <dbReference type="ARBA" id="ARBA00008685"/>
    </source>
</evidence>
<feature type="transmembrane region" description="Helical" evidence="13">
    <location>
        <begin position="403"/>
        <end position="429"/>
    </location>
</feature>
<evidence type="ECO:0000256" key="10">
    <source>
        <dbReference type="ARBA" id="ARBA00023180"/>
    </source>
</evidence>
<evidence type="ECO:0000256" key="3">
    <source>
        <dbReference type="ARBA" id="ARBA00022448"/>
    </source>
</evidence>
<evidence type="ECO:0000256" key="8">
    <source>
        <dbReference type="ARBA" id="ARBA00023136"/>
    </source>
</evidence>
<dbReference type="Pfam" id="PF10613">
    <property type="entry name" value="Lig_chan-Glu_bd"/>
    <property type="match status" value="1"/>
</dbReference>
<dbReference type="GO" id="GO:0050906">
    <property type="term" value="P:detection of stimulus involved in sensory perception"/>
    <property type="evidence" value="ECO:0007669"/>
    <property type="project" value="UniProtKB-ARBA"/>
</dbReference>
<feature type="domain" description="Ionotropic glutamate receptor L-glutamate and glycine-binding" evidence="15">
    <location>
        <begin position="215"/>
        <end position="313"/>
    </location>
</feature>
<sequence length="625" mass="69601">MHWQGKTRRGIRNENEDGVGLQGVEDRMEDWYLERGKLEAVDLGGKHVKTAFHQHRETGGALDFRVRAEGQSTDLFTRNAAGGSLEPEGNSKAVLQGNTMVAAKGRGLESLAGAERNTKTMFFGDTYATNEDRSLAQEDKPKRLIEAFQQIARTSLTSGKVTIELLMAVYSSDGSASFREQGYWTPAQELVLNGPLQASPAPYFGGRVLTLTTLHKPGVFEPHPSGRIDAAGGYIAQLLRDLQHHLNFTSLVTTTNDWGTKINGTWNGMVGFLTRQEADLAPLDFSPSWTRLPVVDFSEVFSTDGIIIISQAPRPLMPPFLLLQVFSIGVWVSVVAVGLIAGSAMWGLGCIYHYYTRLGSKGVYTTSSHHHPSYWRTLAVVLKLFLIQSSNERHWSRLWSGRILSSFFFLVTLSVVALYQGSIIAFLAVPRNTQPIDSAADLMERLDSVAPIVRKNTVYYNFIVNFESYRPIADNFKFYQDSFLDTWNFFRHVEAGEYALIDTYSSGVGRAANFEAQGKKCRFYTSRNLMKTDLDLMIHPQNSVYRHHIDQALRQLRSFGLIDKIKSNYFSSPCNQETGQRDPLSLSLTQMQSAFYVLAAGSILSFLCFTVELAAACVGCAPHGT</sequence>
<evidence type="ECO:0008006" key="17">
    <source>
        <dbReference type="Google" id="ProtNLM"/>
    </source>
</evidence>
<evidence type="ECO:0000256" key="9">
    <source>
        <dbReference type="ARBA" id="ARBA00023170"/>
    </source>
</evidence>
<evidence type="ECO:0000256" key="1">
    <source>
        <dbReference type="ARBA" id="ARBA00004651"/>
    </source>
</evidence>
<keyword evidence="6 13" id="KW-1133">Transmembrane helix</keyword>
<dbReference type="InterPro" id="IPR001320">
    <property type="entry name" value="Iontro_rcpt_C"/>
</dbReference>
<evidence type="ECO:0000256" key="12">
    <source>
        <dbReference type="ARBA" id="ARBA00023303"/>
    </source>
</evidence>
<proteinExistence type="inferred from homology"/>
<evidence type="ECO:0000259" key="14">
    <source>
        <dbReference type="Pfam" id="PF00060"/>
    </source>
</evidence>
<protein>
    <recommendedName>
        <fullName evidence="17">Ionotropic glutamate receptor L-glutamate and glycine-binding domain-containing protein</fullName>
    </recommendedName>
</protein>
<feature type="transmembrane region" description="Helical" evidence="13">
    <location>
        <begin position="321"/>
        <end position="354"/>
    </location>
</feature>
<accession>A0A0N7ZB89</accession>
<dbReference type="GO" id="GO:0015276">
    <property type="term" value="F:ligand-gated monoatomic ion channel activity"/>
    <property type="evidence" value="ECO:0007669"/>
    <property type="project" value="InterPro"/>
</dbReference>
<dbReference type="AlphaFoldDB" id="A0A0N7ZB89"/>
<feature type="domain" description="Ionotropic glutamate receptor C-terminal" evidence="14">
    <location>
        <begin position="328"/>
        <end position="601"/>
    </location>
</feature>